<evidence type="ECO:0000313" key="3">
    <source>
        <dbReference type="Proteomes" id="UP001151760"/>
    </source>
</evidence>
<name>A0ABQ4YC21_9ASTR</name>
<evidence type="ECO:0000313" key="2">
    <source>
        <dbReference type="EMBL" id="GJS75269.1"/>
    </source>
</evidence>
<feature type="region of interest" description="Disordered" evidence="1">
    <location>
        <begin position="184"/>
        <end position="285"/>
    </location>
</feature>
<reference evidence="2" key="2">
    <citation type="submission" date="2022-01" db="EMBL/GenBank/DDBJ databases">
        <authorList>
            <person name="Yamashiro T."/>
            <person name="Shiraishi A."/>
            <person name="Satake H."/>
            <person name="Nakayama K."/>
        </authorList>
    </citation>
    <scope>NUCLEOTIDE SEQUENCE</scope>
</reference>
<organism evidence="2 3">
    <name type="scientific">Tanacetum coccineum</name>
    <dbReference type="NCBI Taxonomy" id="301880"/>
    <lineage>
        <taxon>Eukaryota</taxon>
        <taxon>Viridiplantae</taxon>
        <taxon>Streptophyta</taxon>
        <taxon>Embryophyta</taxon>
        <taxon>Tracheophyta</taxon>
        <taxon>Spermatophyta</taxon>
        <taxon>Magnoliopsida</taxon>
        <taxon>eudicotyledons</taxon>
        <taxon>Gunneridae</taxon>
        <taxon>Pentapetalae</taxon>
        <taxon>asterids</taxon>
        <taxon>campanulids</taxon>
        <taxon>Asterales</taxon>
        <taxon>Asteraceae</taxon>
        <taxon>Asteroideae</taxon>
        <taxon>Anthemideae</taxon>
        <taxon>Anthemidinae</taxon>
        <taxon>Tanacetum</taxon>
    </lineage>
</organism>
<proteinExistence type="predicted"/>
<feature type="compositionally biased region" description="Basic and acidic residues" evidence="1">
    <location>
        <begin position="248"/>
        <end position="285"/>
    </location>
</feature>
<dbReference type="Proteomes" id="UP001151760">
    <property type="component" value="Unassembled WGS sequence"/>
</dbReference>
<gene>
    <name evidence="2" type="ORF">Tco_0725150</name>
</gene>
<feature type="compositionally biased region" description="Polar residues" evidence="1">
    <location>
        <begin position="219"/>
        <end position="235"/>
    </location>
</feature>
<evidence type="ECO:0000256" key="1">
    <source>
        <dbReference type="SAM" id="MobiDB-lite"/>
    </source>
</evidence>
<protein>
    <submittedName>
        <fullName evidence="2">Uncharacterized protein</fullName>
    </submittedName>
</protein>
<accession>A0ABQ4YC21</accession>
<keyword evidence="3" id="KW-1185">Reference proteome</keyword>
<feature type="compositionally biased region" description="Polar residues" evidence="1">
    <location>
        <begin position="191"/>
        <end position="200"/>
    </location>
</feature>
<feature type="compositionally biased region" description="Basic residues" evidence="1">
    <location>
        <begin position="205"/>
        <end position="215"/>
    </location>
</feature>
<dbReference type="EMBL" id="BQNB010010292">
    <property type="protein sequence ID" value="GJS75269.1"/>
    <property type="molecule type" value="Genomic_DNA"/>
</dbReference>
<reference evidence="2" key="1">
    <citation type="journal article" date="2022" name="Int. J. Mol. Sci.">
        <title>Draft Genome of Tanacetum Coccineum: Genomic Comparison of Closely Related Tanacetum-Family Plants.</title>
        <authorList>
            <person name="Yamashiro T."/>
            <person name="Shiraishi A."/>
            <person name="Nakayama K."/>
            <person name="Satake H."/>
        </authorList>
    </citation>
    <scope>NUCLEOTIDE SEQUENCE</scope>
</reference>
<comment type="caution">
    <text evidence="2">The sequence shown here is derived from an EMBL/GenBank/DDBJ whole genome shotgun (WGS) entry which is preliminary data.</text>
</comment>
<sequence length="428" mass="48430">MSKEVGIPRYLSLVVSLKKVGDEAIHKELGHRMERAAITASRLEAEQDSGSGTRCQDTILGDVDAQTRKRACEKNQLMIEVLFGKKLKLVLAMAKANTVNGECQLQALIDKKKVIITELSIRSDLHLEDAGGTDCFPTAKIFEELARMGWKGQISDVSKICSSVYQSTVWGYVTSQKDLYEGVDSGIPTDHLQTPITTQPSSSRSQKKQSRRKQRKDTAVTQEETQQDDSVLTPSNDPPLNGLQRLRKVGESSRVESSEDKESLGDHEDESKQGRSIEDIDKDADVSLVDDTHERSDNEGMFDTNDLHGDKLEAKLIVEERLARKKEEEANIALIESWDNTQAMMEADFDLAQRLQTEEQGEITIKERSRLFVELMNKRKKHFAMLRAEEKRRKPPTKAQKRNLMSTYLKNMGGYKHNQLKSKSYKEI</sequence>